<name>F7VJI5_9PROT</name>
<dbReference type="EMBL" id="BABS01000454">
    <property type="protein sequence ID" value="GAA10530.1"/>
    <property type="molecule type" value="Genomic_DNA"/>
</dbReference>
<dbReference type="Proteomes" id="UP000004319">
    <property type="component" value="Unassembled WGS sequence"/>
</dbReference>
<protein>
    <submittedName>
        <fullName evidence="1">Uncharacterized protein</fullName>
    </submittedName>
</protein>
<gene>
    <name evidence="1" type="ORF">ATPR_3534</name>
</gene>
<evidence type="ECO:0000313" key="2">
    <source>
        <dbReference type="Proteomes" id="UP000004319"/>
    </source>
</evidence>
<comment type="caution">
    <text evidence="1">The sequence shown here is derived from an EMBL/GenBank/DDBJ whole genome shotgun (WGS) entry which is preliminary data.</text>
</comment>
<reference evidence="1 2" key="1">
    <citation type="journal article" date="2011" name="Biochem. Biophys. Res. Commun.">
        <title>Increased number of Arginine-based salt bridges contributes to the thermotolerance of thermotolerant acetic acid bacteria, Acetobacter tropicalis SKU1100.</title>
        <authorList>
            <person name="Matsutani M."/>
            <person name="Hirakawa H."/>
            <person name="Nishikura M."/>
            <person name="Soemphol W."/>
            <person name="Ali I.A.I."/>
            <person name="Yakushi T."/>
            <person name="Matsushita K."/>
        </authorList>
    </citation>
    <scope>NUCLEOTIDE SEQUENCE [LARGE SCALE GENOMIC DNA]</scope>
    <source>
        <strain evidence="1 2">NBRC 101654</strain>
    </source>
</reference>
<organism evidence="1 2">
    <name type="scientific">Acetobacter tropicalis NBRC 101654</name>
    <dbReference type="NCBI Taxonomy" id="749388"/>
    <lineage>
        <taxon>Bacteria</taxon>
        <taxon>Pseudomonadati</taxon>
        <taxon>Pseudomonadota</taxon>
        <taxon>Alphaproteobacteria</taxon>
        <taxon>Acetobacterales</taxon>
        <taxon>Acetobacteraceae</taxon>
        <taxon>Acetobacter</taxon>
    </lineage>
</organism>
<sequence length="44" mass="4761">MIDRAVSLPQEKIGPVFGHLEVSSLRQVDQALSVFLGLSVGRLP</sequence>
<dbReference type="AlphaFoldDB" id="F7VJI5"/>
<evidence type="ECO:0000313" key="1">
    <source>
        <dbReference type="EMBL" id="GAA10530.1"/>
    </source>
</evidence>
<accession>F7VJI5</accession>
<proteinExistence type="predicted"/>